<dbReference type="KEGG" id="scad:DN051_40040"/>
<protein>
    <submittedName>
        <fullName evidence="3">IS1380 family transposase</fullName>
    </submittedName>
</protein>
<sequence length="468" mass="50646">MHTTRSRPKLVVSADGHGVVSHAGSRLLADLADATALTSAFSDALCRLRPRGTGHDPGRVAVDLAVMLADGGEAIADLAVLRDQRDVFGPVASTPTAWRVLAGIDTATLNALRAARARAREVAWLQADETGHAIPASQAGGRELPGLVLDIDATLVTCHSEKEQAAATYKRGFGYHPLLCFLDNTGEGLAGLLRPGNAGANTAADHVALLDQALAQIPDAHRHGTPVLIRADSAGSAKAFLAHIRALRERGIHTFFSVGYPVTEPVRRAIRALPEHVWHPALEQDGALRASAEVAELTGLVDLTGYPDGTRIIVRRERPHPGAQLSLFDQDEGMRHQVFLTDSPVAGSGSIQHLEVRHRAHARVEDHIRCGKTTGFGRFPSRHFAINQVWLELSLTAVDLLAWTRTLLLDGELATAEPKKLRYRLLHAAARITRGARRLRLRIATTWPWRHELTAAFSRLVALPRPAT</sequence>
<name>A0A2Z4JAE2_9ACTN</name>
<dbReference type="InterPro" id="IPR025668">
    <property type="entry name" value="Tnp_DDE_dom"/>
</dbReference>
<dbReference type="KEGG" id="scad:DN051_00770"/>
<gene>
    <name evidence="2" type="ORF">DN051_00770</name>
    <name evidence="3" type="ORF">DN051_40040</name>
</gene>
<keyword evidence="4" id="KW-1185">Reference proteome</keyword>
<feature type="domain" description="Transposase DDE" evidence="1">
    <location>
        <begin position="5"/>
        <end position="463"/>
    </location>
</feature>
<evidence type="ECO:0000259" key="1">
    <source>
        <dbReference type="Pfam" id="PF13701"/>
    </source>
</evidence>
<evidence type="ECO:0000313" key="4">
    <source>
        <dbReference type="Proteomes" id="UP000249616"/>
    </source>
</evidence>
<dbReference type="InterPro" id="IPR047960">
    <property type="entry name" value="Transpos_IS1380"/>
</dbReference>
<organism evidence="3 4">
    <name type="scientific">Streptomyces cadmiisoli</name>
    <dbReference type="NCBI Taxonomy" id="2184053"/>
    <lineage>
        <taxon>Bacteria</taxon>
        <taxon>Bacillati</taxon>
        <taxon>Actinomycetota</taxon>
        <taxon>Actinomycetes</taxon>
        <taxon>Kitasatosporales</taxon>
        <taxon>Streptomycetaceae</taxon>
        <taxon>Streptomyces</taxon>
        <taxon>Streptomyces aurantiacus group</taxon>
    </lineage>
</organism>
<reference evidence="3 4" key="1">
    <citation type="journal article" date="2019" name="Int. J. Syst. Evol. Microbiol.">
        <title>Streptomyces cadmiisoli sp. nov., a novel actinomycete isolated from cadmium-contaminated soil.</title>
        <authorList>
            <person name="Li K."/>
            <person name="Tang X."/>
            <person name="Zhao J."/>
            <person name="Guo Y."/>
            <person name="Tang Y."/>
            <person name="Gao J."/>
        </authorList>
    </citation>
    <scope>NUCLEOTIDE SEQUENCE [LARGE SCALE GENOMIC DNA]</scope>
    <source>
        <strain evidence="3 4">ZFG47</strain>
    </source>
</reference>
<dbReference type="Proteomes" id="UP000249616">
    <property type="component" value="Chromosome"/>
</dbReference>
<proteinExistence type="predicted"/>
<dbReference type="NCBIfam" id="NF033539">
    <property type="entry name" value="transpos_IS1380"/>
    <property type="match status" value="1"/>
</dbReference>
<dbReference type="EMBL" id="CP030073">
    <property type="protein sequence ID" value="AWW42039.1"/>
    <property type="molecule type" value="Genomic_DNA"/>
</dbReference>
<dbReference type="EMBL" id="CP030073">
    <property type="protein sequence ID" value="AWW35400.1"/>
    <property type="molecule type" value="Genomic_DNA"/>
</dbReference>
<dbReference type="Pfam" id="PF13701">
    <property type="entry name" value="DDE_Tnp_1_4"/>
    <property type="match status" value="1"/>
</dbReference>
<evidence type="ECO:0000313" key="3">
    <source>
        <dbReference type="EMBL" id="AWW42039.1"/>
    </source>
</evidence>
<accession>A0A2Z4JAE2</accession>
<dbReference type="AlphaFoldDB" id="A0A2Z4JAE2"/>
<dbReference type="RefSeq" id="WP_112437594.1">
    <property type="nucleotide sequence ID" value="NZ_CP030073.1"/>
</dbReference>
<evidence type="ECO:0000313" key="2">
    <source>
        <dbReference type="EMBL" id="AWW35400.1"/>
    </source>
</evidence>